<dbReference type="GO" id="GO:0004518">
    <property type="term" value="F:nuclease activity"/>
    <property type="evidence" value="ECO:0007669"/>
    <property type="project" value="UniProtKB-KW"/>
</dbReference>
<evidence type="ECO:0000313" key="8">
    <source>
        <dbReference type="Proteomes" id="UP000031637"/>
    </source>
</evidence>
<dbReference type="HOGENOM" id="CLU_098240_3_2_4"/>
<dbReference type="InterPro" id="IPR005227">
    <property type="entry name" value="YqgF"/>
</dbReference>
<reference evidence="7 8" key="1">
    <citation type="journal article" date="2014" name="Syst. Appl. Microbiol.">
        <title>Complete genomes of freshwater sulfur oxidizers Sulfuricella denitrificans skB26 and Sulfuritalea hydrogenivorans sk43H: genetic insights into the sulfur oxidation pathway of betaproteobacteria.</title>
        <authorList>
            <person name="Watanabe T."/>
            <person name="Kojima H."/>
            <person name="Fukui M."/>
        </authorList>
    </citation>
    <scope>NUCLEOTIDE SEQUENCE [LARGE SCALE GENOMIC DNA]</scope>
    <source>
        <strain evidence="7">DSM22779</strain>
    </source>
</reference>
<dbReference type="SUPFAM" id="SSF53098">
    <property type="entry name" value="Ribonuclease H-like"/>
    <property type="match status" value="1"/>
</dbReference>
<comment type="similarity">
    <text evidence="5">Belongs to the YqgF HJR family.</text>
</comment>
<feature type="domain" description="YqgF/RNase H-like" evidence="6">
    <location>
        <begin position="4"/>
        <end position="112"/>
    </location>
</feature>
<keyword evidence="3 5" id="KW-0540">Nuclease</keyword>
<dbReference type="InterPro" id="IPR037027">
    <property type="entry name" value="YqgF/RNaseH-like_dom_sf"/>
</dbReference>
<dbReference type="GO" id="GO:0016788">
    <property type="term" value="F:hydrolase activity, acting on ester bonds"/>
    <property type="evidence" value="ECO:0007669"/>
    <property type="project" value="UniProtKB-UniRule"/>
</dbReference>
<proteinExistence type="inferred from homology"/>
<accession>W0SA34</accession>
<dbReference type="EC" id="3.1.-.-" evidence="5"/>
<sequence>MPDGSVLAFDFGTKRIGVAIGVVMDTRLDAGRFGPARALTVIDSESNDARFAAVASLIAEWQPVRLLVGRPLNEDGTPHDMTARCERFANQLRGRFRLPVDEVDERFSSTEADAGLRERGLSWQQRKTQIDAEAALIILQSWFDAHAHATNHAPA</sequence>
<dbReference type="PANTHER" id="PTHR33317">
    <property type="entry name" value="POLYNUCLEOTIDYL TRANSFERASE, RIBONUCLEASE H-LIKE SUPERFAMILY PROTEIN"/>
    <property type="match status" value="1"/>
</dbReference>
<dbReference type="Gene3D" id="3.30.420.140">
    <property type="entry name" value="YqgF/RNase H-like domain"/>
    <property type="match status" value="1"/>
</dbReference>
<evidence type="ECO:0000256" key="1">
    <source>
        <dbReference type="ARBA" id="ARBA00022490"/>
    </source>
</evidence>
<dbReference type="GO" id="GO:0000967">
    <property type="term" value="P:rRNA 5'-end processing"/>
    <property type="evidence" value="ECO:0007669"/>
    <property type="project" value="UniProtKB-UniRule"/>
</dbReference>
<dbReference type="AlphaFoldDB" id="W0SA34"/>
<evidence type="ECO:0000259" key="6">
    <source>
        <dbReference type="SMART" id="SM00732"/>
    </source>
</evidence>
<name>W0SA34_9PROT</name>
<organism evidence="7 8">
    <name type="scientific">Sulfuritalea hydrogenivorans sk43H</name>
    <dbReference type="NCBI Taxonomy" id="1223802"/>
    <lineage>
        <taxon>Bacteria</taxon>
        <taxon>Pseudomonadati</taxon>
        <taxon>Pseudomonadota</taxon>
        <taxon>Betaproteobacteria</taxon>
        <taxon>Nitrosomonadales</taxon>
        <taxon>Sterolibacteriaceae</taxon>
        <taxon>Sulfuritalea</taxon>
    </lineage>
</organism>
<dbReference type="HAMAP" id="MF_00651">
    <property type="entry name" value="Nuclease_YqgF"/>
    <property type="match status" value="1"/>
</dbReference>
<keyword evidence="8" id="KW-1185">Reference proteome</keyword>
<comment type="function">
    <text evidence="5">Could be a nuclease involved in processing of the 5'-end of pre-16S rRNA.</text>
</comment>
<dbReference type="EMBL" id="AP012547">
    <property type="protein sequence ID" value="BAO28074.1"/>
    <property type="molecule type" value="Genomic_DNA"/>
</dbReference>
<dbReference type="SMART" id="SM00732">
    <property type="entry name" value="YqgFc"/>
    <property type="match status" value="1"/>
</dbReference>
<evidence type="ECO:0000256" key="2">
    <source>
        <dbReference type="ARBA" id="ARBA00022517"/>
    </source>
</evidence>
<gene>
    <name evidence="7" type="ORF">SUTH_00258</name>
</gene>
<comment type="subcellular location">
    <subcellularLocation>
        <location evidence="5">Cytoplasm</location>
    </subcellularLocation>
</comment>
<keyword evidence="1 5" id="KW-0963">Cytoplasm</keyword>
<dbReference type="GO" id="GO:0005829">
    <property type="term" value="C:cytosol"/>
    <property type="evidence" value="ECO:0007669"/>
    <property type="project" value="TreeGrafter"/>
</dbReference>
<dbReference type="STRING" id="1223802.SUTH_00258"/>
<dbReference type="RefSeq" id="WP_041096464.1">
    <property type="nucleotide sequence ID" value="NZ_AP012547.1"/>
</dbReference>
<dbReference type="Pfam" id="PF03652">
    <property type="entry name" value="RuvX"/>
    <property type="match status" value="1"/>
</dbReference>
<dbReference type="Proteomes" id="UP000031637">
    <property type="component" value="Chromosome"/>
</dbReference>
<evidence type="ECO:0000313" key="7">
    <source>
        <dbReference type="EMBL" id="BAO28074.1"/>
    </source>
</evidence>
<dbReference type="InterPro" id="IPR006641">
    <property type="entry name" value="YqgF/RNaseH-like_dom"/>
</dbReference>
<dbReference type="OrthoDB" id="9796140at2"/>
<dbReference type="NCBIfam" id="TIGR00250">
    <property type="entry name" value="RNAse_H_YqgF"/>
    <property type="match status" value="1"/>
</dbReference>
<dbReference type="KEGG" id="shd:SUTH_00258"/>
<evidence type="ECO:0000256" key="4">
    <source>
        <dbReference type="ARBA" id="ARBA00022801"/>
    </source>
</evidence>
<keyword evidence="4 5" id="KW-0378">Hydrolase</keyword>
<dbReference type="CDD" id="cd16964">
    <property type="entry name" value="YqgF"/>
    <property type="match status" value="1"/>
</dbReference>
<evidence type="ECO:0000256" key="5">
    <source>
        <dbReference type="HAMAP-Rule" id="MF_00651"/>
    </source>
</evidence>
<evidence type="ECO:0000256" key="3">
    <source>
        <dbReference type="ARBA" id="ARBA00022722"/>
    </source>
</evidence>
<keyword evidence="2 5" id="KW-0690">Ribosome biogenesis</keyword>
<dbReference type="InterPro" id="IPR012337">
    <property type="entry name" value="RNaseH-like_sf"/>
</dbReference>
<protein>
    <recommendedName>
        <fullName evidence="5">Putative pre-16S rRNA nuclease</fullName>
        <ecNumber evidence="5">3.1.-.-</ecNumber>
    </recommendedName>
</protein>
<dbReference type="PANTHER" id="PTHR33317:SF4">
    <property type="entry name" value="POLYNUCLEOTIDYL TRANSFERASE, RIBONUCLEASE H-LIKE SUPERFAMILY PROTEIN"/>
    <property type="match status" value="1"/>
</dbReference>